<dbReference type="EMBL" id="RJVU01055202">
    <property type="protein sequence ID" value="ROK87111.1"/>
    <property type="molecule type" value="Genomic_DNA"/>
</dbReference>
<dbReference type="Proteomes" id="UP000281406">
    <property type="component" value="Unassembled WGS sequence"/>
</dbReference>
<gene>
    <name evidence="1" type="ORF">DPX16_10251</name>
</gene>
<protein>
    <submittedName>
        <fullName evidence="1">Uncharacterized protein</fullName>
    </submittedName>
</protein>
<dbReference type="AlphaFoldDB" id="A0A3N0Y0K6"/>
<accession>A0A3N0Y0K6</accession>
<sequence>MVNALLLSLEEVQVENLVAVFVGVPAFSIKEQFPKPLGHRRSASSLAMGRDSAFRECTASTCLPTQSLTGPTDYIHCLYSGMLCFLGWDPALLAVPPWCRQESGPLMKQNANETGEVRKAEREDSVRAFSLSHHLPLFKLPETSIQNRQHIPLISRAVTSLCHTTAEGRQIRVAH</sequence>
<name>A0A3N0Y0K6_ANAGA</name>
<evidence type="ECO:0000313" key="1">
    <source>
        <dbReference type="EMBL" id="ROK87111.1"/>
    </source>
</evidence>
<reference evidence="1 2" key="1">
    <citation type="submission" date="2018-10" db="EMBL/GenBank/DDBJ databases">
        <title>Genome assembly for a Yunnan-Guizhou Plateau 3E fish, Anabarilius grahami (Regan), and its evolutionary and genetic applications.</title>
        <authorList>
            <person name="Jiang W."/>
        </authorList>
    </citation>
    <scope>NUCLEOTIDE SEQUENCE [LARGE SCALE GENOMIC DNA]</scope>
    <source>
        <strain evidence="1">AG-KIZ</strain>
        <tissue evidence="1">Muscle</tissue>
    </source>
</reference>
<proteinExistence type="predicted"/>
<evidence type="ECO:0000313" key="2">
    <source>
        <dbReference type="Proteomes" id="UP000281406"/>
    </source>
</evidence>
<keyword evidence="2" id="KW-1185">Reference proteome</keyword>
<comment type="caution">
    <text evidence="1">The sequence shown here is derived from an EMBL/GenBank/DDBJ whole genome shotgun (WGS) entry which is preliminary data.</text>
</comment>
<organism evidence="1 2">
    <name type="scientific">Anabarilius grahami</name>
    <name type="common">Kanglang fish</name>
    <name type="synonym">Barilius grahami</name>
    <dbReference type="NCBI Taxonomy" id="495550"/>
    <lineage>
        <taxon>Eukaryota</taxon>
        <taxon>Metazoa</taxon>
        <taxon>Chordata</taxon>
        <taxon>Craniata</taxon>
        <taxon>Vertebrata</taxon>
        <taxon>Euteleostomi</taxon>
        <taxon>Actinopterygii</taxon>
        <taxon>Neopterygii</taxon>
        <taxon>Teleostei</taxon>
        <taxon>Ostariophysi</taxon>
        <taxon>Cypriniformes</taxon>
        <taxon>Xenocyprididae</taxon>
        <taxon>Xenocypridinae</taxon>
        <taxon>Xenocypridinae incertae sedis</taxon>
        <taxon>Anabarilius</taxon>
    </lineage>
</organism>